<dbReference type="Proteomes" id="UP000599437">
    <property type="component" value="Unassembled WGS sequence"/>
</dbReference>
<gene>
    <name evidence="1" type="ORF">GCM10010346_16470</name>
</gene>
<evidence type="ECO:0000313" key="1">
    <source>
        <dbReference type="EMBL" id="GHA94411.1"/>
    </source>
</evidence>
<organism evidence="1 2">
    <name type="scientific">Streptomyces chryseus</name>
    <dbReference type="NCBI Taxonomy" id="68186"/>
    <lineage>
        <taxon>Bacteria</taxon>
        <taxon>Bacillati</taxon>
        <taxon>Actinomycetota</taxon>
        <taxon>Actinomycetes</taxon>
        <taxon>Kitasatosporales</taxon>
        <taxon>Streptomycetaceae</taxon>
        <taxon>Streptomyces</taxon>
    </lineage>
</organism>
<dbReference type="RefSeq" id="WP_189714892.1">
    <property type="nucleotide sequence ID" value="NZ_BMVO01000003.1"/>
</dbReference>
<accession>A0ABQ3DJW8</accession>
<keyword evidence="2" id="KW-1185">Reference proteome</keyword>
<dbReference type="EMBL" id="BMVO01000003">
    <property type="protein sequence ID" value="GHA94411.1"/>
    <property type="molecule type" value="Genomic_DNA"/>
</dbReference>
<sequence>MYRETVQHSTGVTEGTASERHATMLLTSAVRRGYAVEFTPAGGALITWTRHLFGPGEGSVVRAERSISLEPLMPVGALSPTTRIDLDLVAGDRQAQYAEKGGRRVITGLVWEIPAFTTARLRARGLVVEDGERLRLSLTARLGALAQQHRTRTTEPRGWYRPSAGDPYGAAGLNRPGGRAGMLRDGGSAATCSCGALSGWGGDRDEARRLTRDHRRAVAAAFIAEHLAPVPAPAVARCDCGGCAECMTG</sequence>
<evidence type="ECO:0000313" key="2">
    <source>
        <dbReference type="Proteomes" id="UP000599437"/>
    </source>
</evidence>
<reference evidence="2" key="1">
    <citation type="journal article" date="2019" name="Int. J. Syst. Evol. Microbiol.">
        <title>The Global Catalogue of Microorganisms (GCM) 10K type strain sequencing project: providing services to taxonomists for standard genome sequencing and annotation.</title>
        <authorList>
            <consortium name="The Broad Institute Genomics Platform"/>
            <consortium name="The Broad Institute Genome Sequencing Center for Infectious Disease"/>
            <person name="Wu L."/>
            <person name="Ma J."/>
        </authorList>
    </citation>
    <scope>NUCLEOTIDE SEQUENCE [LARGE SCALE GENOMIC DNA]</scope>
    <source>
        <strain evidence="2">JCM 4737</strain>
    </source>
</reference>
<protein>
    <submittedName>
        <fullName evidence="1">Uncharacterized protein</fullName>
    </submittedName>
</protein>
<proteinExistence type="predicted"/>
<name>A0ABQ3DJW8_9ACTN</name>
<comment type="caution">
    <text evidence="1">The sequence shown here is derived from an EMBL/GenBank/DDBJ whole genome shotgun (WGS) entry which is preliminary data.</text>
</comment>